<dbReference type="Gene3D" id="3.40.50.150">
    <property type="entry name" value="Vaccinia Virus protein VP39"/>
    <property type="match status" value="1"/>
</dbReference>
<evidence type="ECO:0000259" key="3">
    <source>
        <dbReference type="Pfam" id="PF05175"/>
    </source>
</evidence>
<comment type="similarity">
    <text evidence="1">Belongs to the methyltransferase superfamily. PrmA family.</text>
</comment>
<dbReference type="InterPro" id="IPR051720">
    <property type="entry name" value="rRNA_MeTrfase/Polyamine_Synth"/>
</dbReference>
<dbReference type="InterPro" id="IPR029063">
    <property type="entry name" value="SAM-dependent_MTases_sf"/>
</dbReference>
<dbReference type="EMBL" id="GEEE01013462">
    <property type="protein sequence ID" value="JAP49763.1"/>
    <property type="molecule type" value="Transcribed_RNA"/>
</dbReference>
<protein>
    <recommendedName>
        <fullName evidence="2">Methyltransferase-like protein 5</fullName>
    </recommendedName>
</protein>
<organism evidence="4">
    <name type="scientific">Schistocephalus solidus</name>
    <name type="common">Tapeworm</name>
    <dbReference type="NCBI Taxonomy" id="70667"/>
    <lineage>
        <taxon>Eukaryota</taxon>
        <taxon>Metazoa</taxon>
        <taxon>Spiralia</taxon>
        <taxon>Lophotrochozoa</taxon>
        <taxon>Platyhelminthes</taxon>
        <taxon>Cestoda</taxon>
        <taxon>Eucestoda</taxon>
        <taxon>Diphyllobothriidea</taxon>
        <taxon>Diphyllobothriidae</taxon>
        <taxon>Schistocephalus</taxon>
    </lineage>
</organism>
<dbReference type="SUPFAM" id="SSF53335">
    <property type="entry name" value="S-adenosyl-L-methionine-dependent methyltransferases"/>
    <property type="match status" value="1"/>
</dbReference>
<proteinExistence type="inferred from homology"/>
<keyword evidence="4" id="KW-0489">Methyltransferase</keyword>
<dbReference type="AlphaFoldDB" id="A0A0X3PDC7"/>
<keyword evidence="4" id="KW-0808">Transferase</keyword>
<reference evidence="4" key="1">
    <citation type="submission" date="2016-01" db="EMBL/GenBank/DDBJ databases">
        <title>Reference transcriptome for the parasite Schistocephalus solidus: insights into the molecular evolution of parasitism.</title>
        <authorList>
            <person name="Hebert F.O."/>
            <person name="Grambauer S."/>
            <person name="Barber I."/>
            <person name="Landry C.R."/>
            <person name="Aubin-Horth N."/>
        </authorList>
    </citation>
    <scope>NUCLEOTIDE SEQUENCE</scope>
</reference>
<dbReference type="InterPro" id="IPR007848">
    <property type="entry name" value="Small_mtfrase_dom"/>
</dbReference>
<dbReference type="PANTHER" id="PTHR23290">
    <property type="entry name" value="RRNA N6-ADENOSINE-METHYLTRANSFERASE METTL5"/>
    <property type="match status" value="1"/>
</dbReference>
<evidence type="ECO:0000256" key="2">
    <source>
        <dbReference type="ARBA" id="ARBA00041374"/>
    </source>
</evidence>
<name>A0A0X3PDC7_SCHSO</name>
<dbReference type="CDD" id="cd02440">
    <property type="entry name" value="AdoMet_MTases"/>
    <property type="match status" value="1"/>
</dbReference>
<dbReference type="InterPro" id="IPR002052">
    <property type="entry name" value="DNA_methylase_N6_adenine_CS"/>
</dbReference>
<dbReference type="Pfam" id="PF05175">
    <property type="entry name" value="MTS"/>
    <property type="match status" value="1"/>
</dbReference>
<sequence length="183" mass="20260">MSQLKTADILFDIQTRDCAIEDKLVADLGCGAGMLTIGAHLLGARLVVGFDIDADAVKDLTQNISENFAPDAQTIEVVLCDVTKLAAREKTFDTVITNPPFGTTDQTNGMDTAFLEKALLISRENVYSLHKTTTRKHIIKTVEGLGARCEIVAELRFDIPKLYKKHKYQSVDVAVDFVHSWFE</sequence>
<dbReference type="GO" id="GO:0008988">
    <property type="term" value="F:rRNA (adenine-N6-)-methyltransferase activity"/>
    <property type="evidence" value="ECO:0007669"/>
    <property type="project" value="TreeGrafter"/>
</dbReference>
<gene>
    <name evidence="4" type="primary">METL5</name>
    <name evidence="4" type="ORF">TR119921</name>
</gene>
<accession>A0A0X3PDC7</accession>
<evidence type="ECO:0000313" key="4">
    <source>
        <dbReference type="EMBL" id="JAP49763.1"/>
    </source>
</evidence>
<feature type="domain" description="Methyltransferase small" evidence="3">
    <location>
        <begin position="21"/>
        <end position="118"/>
    </location>
</feature>
<evidence type="ECO:0000256" key="1">
    <source>
        <dbReference type="ARBA" id="ARBA00009741"/>
    </source>
</evidence>
<dbReference type="PROSITE" id="PS00092">
    <property type="entry name" value="N6_MTASE"/>
    <property type="match status" value="1"/>
</dbReference>
<dbReference type="PANTHER" id="PTHR23290:SF0">
    <property type="entry name" value="RRNA N6-ADENOSINE-METHYLTRANSFERASE METTL5"/>
    <property type="match status" value="1"/>
</dbReference>
<dbReference type="GO" id="GO:0003676">
    <property type="term" value="F:nucleic acid binding"/>
    <property type="evidence" value="ECO:0007669"/>
    <property type="project" value="InterPro"/>
</dbReference>